<dbReference type="STRING" id="1124188.SAMN05444377_1087"/>
<name>A0A1M5BAY1_9FLAO</name>
<feature type="domain" description="DUF4476" evidence="2">
    <location>
        <begin position="235"/>
        <end position="323"/>
    </location>
</feature>
<feature type="chain" id="PRO_5012747887" description="DUF4476 domain-containing protein" evidence="1">
    <location>
        <begin position="19"/>
        <end position="328"/>
    </location>
</feature>
<dbReference type="AlphaFoldDB" id="A0A1M5BAY1"/>
<reference evidence="3 4" key="1">
    <citation type="submission" date="2016-11" db="EMBL/GenBank/DDBJ databases">
        <authorList>
            <person name="Jaros S."/>
            <person name="Januszkiewicz K."/>
            <person name="Wedrychowicz H."/>
        </authorList>
    </citation>
    <scope>NUCLEOTIDE SEQUENCE [LARGE SCALE GENOMIC DNA]</scope>
    <source>
        <strain evidence="3 4">DSM 25660</strain>
    </source>
</reference>
<gene>
    <name evidence="3" type="ORF">SAMN05444377_1087</name>
</gene>
<dbReference type="EMBL" id="FQVQ01000008">
    <property type="protein sequence ID" value="SHF39669.1"/>
    <property type="molecule type" value="Genomic_DNA"/>
</dbReference>
<dbReference type="OrthoDB" id="1033069at2"/>
<feature type="signal peptide" evidence="1">
    <location>
        <begin position="1"/>
        <end position="18"/>
    </location>
</feature>
<dbReference type="Pfam" id="PF14771">
    <property type="entry name" value="DUF4476"/>
    <property type="match status" value="1"/>
</dbReference>
<dbReference type="InterPro" id="IPR028011">
    <property type="entry name" value="DUF4476"/>
</dbReference>
<keyword evidence="4" id="KW-1185">Reference proteome</keyword>
<dbReference type="Proteomes" id="UP000184147">
    <property type="component" value="Unassembled WGS sequence"/>
</dbReference>
<accession>A0A1M5BAY1</accession>
<keyword evidence="1" id="KW-0732">Signal</keyword>
<proteinExistence type="predicted"/>
<evidence type="ECO:0000256" key="1">
    <source>
        <dbReference type="SAM" id="SignalP"/>
    </source>
</evidence>
<evidence type="ECO:0000313" key="3">
    <source>
        <dbReference type="EMBL" id="SHF39669.1"/>
    </source>
</evidence>
<organism evidence="3 4">
    <name type="scientific">Flavobacterium fontis</name>
    <dbReference type="NCBI Taxonomy" id="1124188"/>
    <lineage>
        <taxon>Bacteria</taxon>
        <taxon>Pseudomonadati</taxon>
        <taxon>Bacteroidota</taxon>
        <taxon>Flavobacteriia</taxon>
        <taxon>Flavobacteriales</taxon>
        <taxon>Flavobacteriaceae</taxon>
        <taxon>Flavobacterium</taxon>
    </lineage>
</organism>
<protein>
    <recommendedName>
        <fullName evidence="2">DUF4476 domain-containing protein</fullName>
    </recommendedName>
</protein>
<dbReference type="RefSeq" id="WP_073363203.1">
    <property type="nucleotide sequence ID" value="NZ_FQVQ01000008.1"/>
</dbReference>
<evidence type="ECO:0000259" key="2">
    <source>
        <dbReference type="Pfam" id="PF14771"/>
    </source>
</evidence>
<evidence type="ECO:0000313" key="4">
    <source>
        <dbReference type="Proteomes" id="UP000184147"/>
    </source>
</evidence>
<sequence>MKKITSVLFVLLSAVSMAQVGQIGHLTIFSEDGDKFYLILNGEMQNDIPQTNIRVEDLNQPYYNARIQFEDKTLMDITTNNMMIADPDGIMSDVTYKIRRDRNKKGKMKLNFFSAVPVQPNFVPPANVYVMHYGQPRPRPVNPGQTVVVQQPAPVRGGTVTQTTTTTTTNGGDNINANINIGGLNMGVSINDNMGMGGTVTQTTTTTTSSSHVGGHVAPVPVEVAPVGCPSRSCMRPADYNAALTTLKNQAFEDSRMKTAKQIVAVNCLNVDQIMQIANLFSFDDNKLEFAKFAYDYCIEPRNYFKLNGIFSFSSNADELSDYVQSRQ</sequence>